<evidence type="ECO:0000256" key="4">
    <source>
        <dbReference type="ARBA" id="ARBA00023163"/>
    </source>
</evidence>
<dbReference type="PROSITE" id="PS50931">
    <property type="entry name" value="HTH_LYSR"/>
    <property type="match status" value="1"/>
</dbReference>
<dbReference type="SUPFAM" id="SSF53850">
    <property type="entry name" value="Periplasmic binding protein-like II"/>
    <property type="match status" value="1"/>
</dbReference>
<dbReference type="InterPro" id="IPR036388">
    <property type="entry name" value="WH-like_DNA-bd_sf"/>
</dbReference>
<keyword evidence="4" id="KW-0804">Transcription</keyword>
<dbReference type="Gene3D" id="1.10.10.10">
    <property type="entry name" value="Winged helix-like DNA-binding domain superfamily/Winged helix DNA-binding domain"/>
    <property type="match status" value="1"/>
</dbReference>
<evidence type="ECO:0000256" key="1">
    <source>
        <dbReference type="ARBA" id="ARBA00009437"/>
    </source>
</evidence>
<dbReference type="Gene3D" id="3.40.190.290">
    <property type="match status" value="1"/>
</dbReference>
<dbReference type="SUPFAM" id="SSF46785">
    <property type="entry name" value="Winged helix' DNA-binding domain"/>
    <property type="match status" value="1"/>
</dbReference>
<dbReference type="PANTHER" id="PTHR30126">
    <property type="entry name" value="HTH-TYPE TRANSCRIPTIONAL REGULATOR"/>
    <property type="match status" value="1"/>
</dbReference>
<reference evidence="7" key="1">
    <citation type="journal article" date="2019" name="Int. J. Syst. Evol. Microbiol.">
        <title>The Global Catalogue of Microorganisms (GCM) 10K type strain sequencing project: providing services to taxonomists for standard genome sequencing and annotation.</title>
        <authorList>
            <consortium name="The Broad Institute Genomics Platform"/>
            <consortium name="The Broad Institute Genome Sequencing Center for Infectious Disease"/>
            <person name="Wu L."/>
            <person name="Ma J."/>
        </authorList>
    </citation>
    <scope>NUCLEOTIDE SEQUENCE [LARGE SCALE GENOMIC DNA]</scope>
    <source>
        <strain evidence="7">CGMCC 1.12770</strain>
    </source>
</reference>
<sequence length="307" mass="34797">MELYQLKTFIEIARTGNLTEAAAHLNTSQPAASAHIKALEKEVGFPLFYRTSKGMTITEKGSKILLEAQKILTSLDDFYLKASDLKAESDTIRIGLNTNGQLLRIEKLISFISKCLPQVELHFIDTKSEDFTQDLTSAKISAGFYYGNVVHPSVYSIKLHSYKMVVVYPNSWDAPPKKRLSLEYFAEKPWIWTTQGCPFYKQSIDYFLKQDMVPQKIMYVDDESLIGKLVQGEIGCSLLAEPIAMRFANENMLQIWEGIDLNIDLHFGYLKDKKSDAVFLEIGSIVDRIWNADGISIVNSSYGIHKK</sequence>
<comment type="caution">
    <text evidence="6">The sequence shown here is derived from an EMBL/GenBank/DDBJ whole genome shotgun (WGS) entry which is preliminary data.</text>
</comment>
<accession>A0ABQ1Z5U1</accession>
<protein>
    <submittedName>
        <fullName evidence="6">LysR family transcriptional regulator</fullName>
    </submittedName>
</protein>
<keyword evidence="2" id="KW-0805">Transcription regulation</keyword>
<dbReference type="CDD" id="cd05466">
    <property type="entry name" value="PBP2_LTTR_substrate"/>
    <property type="match status" value="1"/>
</dbReference>
<proteinExistence type="inferred from homology"/>
<organism evidence="6 7">
    <name type="scientific">Paenibacillus silvae</name>
    <dbReference type="NCBI Taxonomy" id="1325358"/>
    <lineage>
        <taxon>Bacteria</taxon>
        <taxon>Bacillati</taxon>
        <taxon>Bacillota</taxon>
        <taxon>Bacilli</taxon>
        <taxon>Bacillales</taxon>
        <taxon>Paenibacillaceae</taxon>
        <taxon>Paenibacillus</taxon>
    </lineage>
</organism>
<dbReference type="RefSeq" id="WP_188591731.1">
    <property type="nucleotide sequence ID" value="NZ_BMFU01000002.1"/>
</dbReference>
<dbReference type="Pfam" id="PF00126">
    <property type="entry name" value="HTH_1"/>
    <property type="match status" value="1"/>
</dbReference>
<evidence type="ECO:0000313" key="6">
    <source>
        <dbReference type="EMBL" id="GGH48611.1"/>
    </source>
</evidence>
<dbReference type="InterPro" id="IPR036390">
    <property type="entry name" value="WH_DNA-bd_sf"/>
</dbReference>
<dbReference type="Proteomes" id="UP000652153">
    <property type="component" value="Unassembled WGS sequence"/>
</dbReference>
<evidence type="ECO:0000256" key="3">
    <source>
        <dbReference type="ARBA" id="ARBA00023125"/>
    </source>
</evidence>
<dbReference type="Pfam" id="PF03466">
    <property type="entry name" value="LysR_substrate"/>
    <property type="match status" value="1"/>
</dbReference>
<dbReference type="InterPro" id="IPR000847">
    <property type="entry name" value="LysR_HTH_N"/>
</dbReference>
<gene>
    <name evidence="6" type="ORF">GCM10008014_12660</name>
</gene>
<keyword evidence="3" id="KW-0238">DNA-binding</keyword>
<comment type="similarity">
    <text evidence="1">Belongs to the LysR transcriptional regulatory family.</text>
</comment>
<evidence type="ECO:0000259" key="5">
    <source>
        <dbReference type="PROSITE" id="PS50931"/>
    </source>
</evidence>
<dbReference type="EMBL" id="BMFU01000002">
    <property type="protein sequence ID" value="GGH48611.1"/>
    <property type="molecule type" value="Genomic_DNA"/>
</dbReference>
<dbReference type="PANTHER" id="PTHR30126:SF40">
    <property type="entry name" value="HTH-TYPE TRANSCRIPTIONAL REGULATOR GLTR"/>
    <property type="match status" value="1"/>
</dbReference>
<evidence type="ECO:0000313" key="7">
    <source>
        <dbReference type="Proteomes" id="UP000652153"/>
    </source>
</evidence>
<feature type="domain" description="HTH lysR-type" evidence="5">
    <location>
        <begin position="1"/>
        <end position="58"/>
    </location>
</feature>
<name>A0ABQ1Z5U1_9BACL</name>
<dbReference type="InterPro" id="IPR005119">
    <property type="entry name" value="LysR_subst-bd"/>
</dbReference>
<evidence type="ECO:0000256" key="2">
    <source>
        <dbReference type="ARBA" id="ARBA00023015"/>
    </source>
</evidence>
<keyword evidence="7" id="KW-1185">Reference proteome</keyword>
<dbReference type="PRINTS" id="PR00039">
    <property type="entry name" value="HTHLYSR"/>
</dbReference>